<dbReference type="GO" id="GO:0051287">
    <property type="term" value="F:NAD binding"/>
    <property type="evidence" value="ECO:0007669"/>
    <property type="project" value="InterPro"/>
</dbReference>
<dbReference type="RefSeq" id="WP_145141869.1">
    <property type="nucleotide sequence ID" value="NZ_VLKY01000007.1"/>
</dbReference>
<dbReference type="Gene3D" id="3.40.50.720">
    <property type="entry name" value="NAD(P)-binding Rossmann-like Domain"/>
    <property type="match status" value="2"/>
</dbReference>
<dbReference type="InterPro" id="IPR006140">
    <property type="entry name" value="D-isomer_DH_NAD-bd"/>
</dbReference>
<proteinExistence type="predicted"/>
<name>A0A562QAJ1_9PSED</name>
<comment type="caution">
    <text evidence="4">The sequence shown here is derived from an EMBL/GenBank/DDBJ whole genome shotgun (WGS) entry which is preliminary data.</text>
</comment>
<keyword evidence="2" id="KW-0520">NAD</keyword>
<organism evidence="4 5">
    <name type="scientific">Pseudomonas duriflava</name>
    <dbReference type="NCBI Taxonomy" id="459528"/>
    <lineage>
        <taxon>Bacteria</taxon>
        <taxon>Pseudomonadati</taxon>
        <taxon>Pseudomonadota</taxon>
        <taxon>Gammaproteobacteria</taxon>
        <taxon>Pseudomonadales</taxon>
        <taxon>Pseudomonadaceae</taxon>
        <taxon>Pseudomonas</taxon>
    </lineage>
</organism>
<evidence type="ECO:0000256" key="2">
    <source>
        <dbReference type="ARBA" id="ARBA00023027"/>
    </source>
</evidence>
<evidence type="ECO:0000313" key="5">
    <source>
        <dbReference type="Proteomes" id="UP000316905"/>
    </source>
</evidence>
<dbReference type="InterPro" id="IPR036291">
    <property type="entry name" value="NAD(P)-bd_dom_sf"/>
</dbReference>
<dbReference type="AlphaFoldDB" id="A0A562QAJ1"/>
<keyword evidence="1" id="KW-0560">Oxidoreductase</keyword>
<dbReference type="Pfam" id="PF02826">
    <property type="entry name" value="2-Hacid_dh_C"/>
    <property type="match status" value="1"/>
</dbReference>
<dbReference type="SUPFAM" id="SSF51735">
    <property type="entry name" value="NAD(P)-binding Rossmann-fold domains"/>
    <property type="match status" value="1"/>
</dbReference>
<sequence length="310" mass="33827">MRILLLEKSHAAYTAVLRKTVPELEFVAGDEPAVMAEAARGCPIWFGQPDQLAYLLSKGITPRWLHSTWAGIRPLLCDKLPSDYVLTRAVGVFGQLMAEYVLTHLLAHERQVASRMYAQAERRWDARVPGSLAGRNILIVGAGDIGRDVAHYLLPFGVSVRGIARAPRAIPGFEQVLGLSELSVEVGEADYIISLLPDTPATANLYTQALFARMKPSAVFINAGRGTAVVDADLVAALEAGQLAGAVLDVFREEPLPCDHPFWTAPRLTITSHTAAVDALYPTVRLFLGNLKRFQQGEPLRGQVDFTKGY</sequence>
<dbReference type="PANTHER" id="PTHR43333">
    <property type="entry name" value="2-HACID_DH_C DOMAIN-CONTAINING PROTEIN"/>
    <property type="match status" value="1"/>
</dbReference>
<gene>
    <name evidence="4" type="ORF">IQ22_02349</name>
</gene>
<accession>A0A562QAJ1</accession>
<dbReference type="Proteomes" id="UP000316905">
    <property type="component" value="Unassembled WGS sequence"/>
</dbReference>
<dbReference type="OrthoDB" id="9787219at2"/>
<evidence type="ECO:0000259" key="3">
    <source>
        <dbReference type="Pfam" id="PF02826"/>
    </source>
</evidence>
<dbReference type="CDD" id="cd05300">
    <property type="entry name" value="2-Hacid_dh_1"/>
    <property type="match status" value="1"/>
</dbReference>
<evidence type="ECO:0000313" key="4">
    <source>
        <dbReference type="EMBL" id="TWI53743.1"/>
    </source>
</evidence>
<feature type="domain" description="D-isomer specific 2-hydroxyacid dehydrogenase NAD-binding" evidence="3">
    <location>
        <begin position="103"/>
        <end position="275"/>
    </location>
</feature>
<dbReference type="EMBL" id="VLKY01000007">
    <property type="protein sequence ID" value="TWI53743.1"/>
    <property type="molecule type" value="Genomic_DNA"/>
</dbReference>
<protein>
    <submittedName>
        <fullName evidence="4">Phosphoglycerate dehydrogenase-like enzyme</fullName>
    </submittedName>
</protein>
<dbReference type="GO" id="GO:0016491">
    <property type="term" value="F:oxidoreductase activity"/>
    <property type="evidence" value="ECO:0007669"/>
    <property type="project" value="UniProtKB-KW"/>
</dbReference>
<dbReference type="PANTHER" id="PTHR43333:SF1">
    <property type="entry name" value="D-ISOMER SPECIFIC 2-HYDROXYACID DEHYDROGENASE NAD-BINDING DOMAIN-CONTAINING PROTEIN"/>
    <property type="match status" value="1"/>
</dbReference>
<evidence type="ECO:0000256" key="1">
    <source>
        <dbReference type="ARBA" id="ARBA00023002"/>
    </source>
</evidence>
<keyword evidence="5" id="KW-1185">Reference proteome</keyword>
<reference evidence="4 5" key="1">
    <citation type="journal article" date="2015" name="Stand. Genomic Sci.">
        <title>Genomic Encyclopedia of Bacterial and Archaeal Type Strains, Phase III: the genomes of soil and plant-associated and newly described type strains.</title>
        <authorList>
            <person name="Whitman W.B."/>
            <person name="Woyke T."/>
            <person name="Klenk H.P."/>
            <person name="Zhou Y."/>
            <person name="Lilburn T.G."/>
            <person name="Beck B.J."/>
            <person name="De Vos P."/>
            <person name="Vandamme P."/>
            <person name="Eisen J.A."/>
            <person name="Garrity G."/>
            <person name="Hugenholtz P."/>
            <person name="Kyrpides N.C."/>
        </authorList>
    </citation>
    <scope>NUCLEOTIDE SEQUENCE [LARGE SCALE GENOMIC DNA]</scope>
    <source>
        <strain evidence="4 5">CGMCC 1.6858</strain>
    </source>
</reference>